<feature type="domain" description="Glycosyltransferase 2-like" evidence="13">
    <location>
        <begin position="10"/>
        <end position="169"/>
    </location>
</feature>
<keyword evidence="5" id="KW-0328">Glycosyltransferase</keyword>
<dbReference type="InterPro" id="IPR029044">
    <property type="entry name" value="Nucleotide-diphossugar_trans"/>
</dbReference>
<evidence type="ECO:0000256" key="6">
    <source>
        <dbReference type="ARBA" id="ARBA00022679"/>
    </source>
</evidence>
<dbReference type="STRING" id="679926.Mpet_2392"/>
<proteinExistence type="inferred from homology"/>
<dbReference type="KEGG" id="mpi:Mpet_2392"/>
<protein>
    <recommendedName>
        <fullName evidence="4">dolichyl-phosphate beta-glucosyltransferase</fullName>
        <ecNumber evidence="4">2.4.1.117</ecNumber>
    </recommendedName>
</protein>
<accession>E1RDV2</accession>
<evidence type="ECO:0000256" key="10">
    <source>
        <dbReference type="ARBA" id="ARBA00022989"/>
    </source>
</evidence>
<keyword evidence="15" id="KW-1185">Reference proteome</keyword>
<dbReference type="EMBL" id="CP002117">
    <property type="protein sequence ID" value="ADN37139.1"/>
    <property type="molecule type" value="Genomic_DNA"/>
</dbReference>
<evidence type="ECO:0000313" key="14">
    <source>
        <dbReference type="EMBL" id="ADN37139.1"/>
    </source>
</evidence>
<name>E1RDV2_METP4</name>
<evidence type="ECO:0000313" key="15">
    <source>
        <dbReference type="Proteomes" id="UP000006565"/>
    </source>
</evidence>
<evidence type="ECO:0000256" key="9">
    <source>
        <dbReference type="ARBA" id="ARBA00022968"/>
    </source>
</evidence>
<dbReference type="eggNOG" id="arCOG00895">
    <property type="taxonomic scope" value="Archaea"/>
</dbReference>
<evidence type="ECO:0000256" key="8">
    <source>
        <dbReference type="ARBA" id="ARBA00022824"/>
    </source>
</evidence>
<dbReference type="Proteomes" id="UP000006565">
    <property type="component" value="Chromosome"/>
</dbReference>
<evidence type="ECO:0000256" key="4">
    <source>
        <dbReference type="ARBA" id="ARBA00012583"/>
    </source>
</evidence>
<evidence type="ECO:0000256" key="12">
    <source>
        <dbReference type="ARBA" id="ARBA00045097"/>
    </source>
</evidence>
<sequence length="238" mass="26842">MTQIPDSDCSIIVPAYNEEKRIARFLENMDGFTGSFIFVCDGADNTAEVIERFASENRQYNIRCFSYSHRLGKGGGILEGFRHAETPYCGFLDADGSASIKEMRKLFSALEDSDCAIGSRWMQESDIVVEQGLGRKIQSRMFNLAVKILFGLSFKDTQCGAKAFRREAILSVMPQIESRGFEFDVEVLWRLRNSGFRIKEVPIAWEDRESSHVGGFDGAGMLANLIRLKRGKVPRKPE</sequence>
<dbReference type="GO" id="GO:0004581">
    <property type="term" value="F:dolichyl-phosphate beta-glucosyltransferase activity"/>
    <property type="evidence" value="ECO:0007669"/>
    <property type="project" value="UniProtKB-EC"/>
</dbReference>
<dbReference type="RefSeq" id="WP_013330316.1">
    <property type="nucleotide sequence ID" value="NC_014507.1"/>
</dbReference>
<comment type="catalytic activity">
    <reaction evidence="12">
        <text>a di-trans,poly-cis-dolichyl phosphate + UDP-alpha-D-glucose = a di-trans,poly-cis-dolichyl beta-D-glucosyl phosphate + UDP</text>
        <dbReference type="Rhea" id="RHEA:15401"/>
        <dbReference type="Rhea" id="RHEA-COMP:19498"/>
        <dbReference type="Rhea" id="RHEA-COMP:19502"/>
        <dbReference type="ChEBI" id="CHEBI:57525"/>
        <dbReference type="ChEBI" id="CHEBI:57683"/>
        <dbReference type="ChEBI" id="CHEBI:58223"/>
        <dbReference type="ChEBI" id="CHEBI:58885"/>
        <dbReference type="EC" id="2.4.1.117"/>
    </reaction>
    <physiologicalReaction direction="left-to-right" evidence="12">
        <dbReference type="Rhea" id="RHEA:15402"/>
    </physiologicalReaction>
</comment>
<dbReference type="GO" id="GO:0006487">
    <property type="term" value="P:protein N-linked glycosylation"/>
    <property type="evidence" value="ECO:0007669"/>
    <property type="project" value="TreeGrafter"/>
</dbReference>
<keyword evidence="10" id="KW-1133">Transmembrane helix</keyword>
<evidence type="ECO:0000256" key="7">
    <source>
        <dbReference type="ARBA" id="ARBA00022692"/>
    </source>
</evidence>
<dbReference type="EC" id="2.4.1.117" evidence="4"/>
<evidence type="ECO:0000256" key="11">
    <source>
        <dbReference type="ARBA" id="ARBA00023136"/>
    </source>
</evidence>
<gene>
    <name evidence="14" type="ordered locus">Mpet_2392</name>
</gene>
<dbReference type="CDD" id="cd04188">
    <property type="entry name" value="DPG_synthase"/>
    <property type="match status" value="1"/>
</dbReference>
<comment type="pathway">
    <text evidence="2">Protein modification; protein glycosylation.</text>
</comment>
<comment type="similarity">
    <text evidence="3">Belongs to the glycosyltransferase 2 family.</text>
</comment>
<reference evidence="14 15" key="1">
    <citation type="journal article" date="2010" name="Stand. Genomic Sci.">
        <title>Complete genome sequence of Methanoplanus petrolearius type strain (SEBR 4847).</title>
        <authorList>
            <person name="Brambilla E."/>
            <person name="Djao O.D."/>
            <person name="Daligault H."/>
            <person name="Lapidus A."/>
            <person name="Lucas S."/>
            <person name="Hammon N."/>
            <person name="Nolan M."/>
            <person name="Tice H."/>
            <person name="Cheng J.F."/>
            <person name="Han C."/>
            <person name="Tapia R."/>
            <person name="Goodwin L."/>
            <person name="Pitluck S."/>
            <person name="Liolios K."/>
            <person name="Ivanova N."/>
            <person name="Mavromatis K."/>
            <person name="Mikhailova N."/>
            <person name="Pati A."/>
            <person name="Chen A."/>
            <person name="Palaniappan K."/>
            <person name="Land M."/>
            <person name="Hauser L."/>
            <person name="Chang Y.J."/>
            <person name="Jeffries C.D."/>
            <person name="Rohde M."/>
            <person name="Spring S."/>
            <person name="Sikorski J."/>
            <person name="Goker M."/>
            <person name="Woyke T."/>
            <person name="Bristow J."/>
            <person name="Eisen J.A."/>
            <person name="Markowitz V."/>
            <person name="Hugenholtz P."/>
            <person name="Kyrpides N.C."/>
            <person name="Klenk H.P."/>
        </authorList>
    </citation>
    <scope>NUCLEOTIDE SEQUENCE [LARGE SCALE GENOMIC DNA]</scope>
    <source>
        <strain evidence="15">DSM 11571 / OCM 486 / SEBR 4847</strain>
    </source>
</reference>
<comment type="subcellular location">
    <subcellularLocation>
        <location evidence="1">Endoplasmic reticulum membrane</location>
        <topology evidence="1">Single-pass membrane protein</topology>
    </subcellularLocation>
</comment>
<dbReference type="OrthoDB" id="351177at2157"/>
<keyword evidence="8" id="KW-0256">Endoplasmic reticulum</keyword>
<dbReference type="HOGENOM" id="CLU_033536_9_0_2"/>
<evidence type="ECO:0000259" key="13">
    <source>
        <dbReference type="Pfam" id="PF00535"/>
    </source>
</evidence>
<evidence type="ECO:0000256" key="5">
    <source>
        <dbReference type="ARBA" id="ARBA00022676"/>
    </source>
</evidence>
<keyword evidence="7" id="KW-0812">Transmembrane</keyword>
<evidence type="ECO:0000256" key="1">
    <source>
        <dbReference type="ARBA" id="ARBA00004389"/>
    </source>
</evidence>
<dbReference type="GeneID" id="9744884"/>
<dbReference type="InterPro" id="IPR035518">
    <property type="entry name" value="DPG_synthase"/>
</dbReference>
<evidence type="ECO:0000256" key="3">
    <source>
        <dbReference type="ARBA" id="ARBA00006739"/>
    </source>
</evidence>
<keyword evidence="9" id="KW-0735">Signal-anchor</keyword>
<evidence type="ECO:0000256" key="2">
    <source>
        <dbReference type="ARBA" id="ARBA00004922"/>
    </source>
</evidence>
<dbReference type="CAZy" id="GT2">
    <property type="family name" value="Glycosyltransferase Family 2"/>
</dbReference>
<dbReference type="PANTHER" id="PTHR10859">
    <property type="entry name" value="GLYCOSYL TRANSFERASE"/>
    <property type="match status" value="1"/>
</dbReference>
<dbReference type="PANTHER" id="PTHR10859:SF91">
    <property type="entry name" value="DOLICHYL-PHOSPHATE BETA-GLUCOSYLTRANSFERASE"/>
    <property type="match status" value="1"/>
</dbReference>
<keyword evidence="6 14" id="KW-0808">Transferase</keyword>
<dbReference type="SUPFAM" id="SSF53448">
    <property type="entry name" value="Nucleotide-diphospho-sugar transferases"/>
    <property type="match status" value="1"/>
</dbReference>
<dbReference type="Pfam" id="PF00535">
    <property type="entry name" value="Glycos_transf_2"/>
    <property type="match status" value="1"/>
</dbReference>
<organism evidence="14 15">
    <name type="scientific">Methanolacinia petrolearia (strain DSM 11571 / OCM 486 / SEBR 4847)</name>
    <name type="common">Methanoplanus petrolearius</name>
    <dbReference type="NCBI Taxonomy" id="679926"/>
    <lineage>
        <taxon>Archaea</taxon>
        <taxon>Methanobacteriati</taxon>
        <taxon>Methanobacteriota</taxon>
        <taxon>Stenosarchaea group</taxon>
        <taxon>Methanomicrobia</taxon>
        <taxon>Methanomicrobiales</taxon>
        <taxon>Methanomicrobiaceae</taxon>
        <taxon>Methanolacinia</taxon>
    </lineage>
</organism>
<dbReference type="AlphaFoldDB" id="E1RDV2"/>
<dbReference type="InterPro" id="IPR001173">
    <property type="entry name" value="Glyco_trans_2-like"/>
</dbReference>
<keyword evidence="11" id="KW-0472">Membrane</keyword>
<dbReference type="Gene3D" id="3.90.550.10">
    <property type="entry name" value="Spore Coat Polysaccharide Biosynthesis Protein SpsA, Chain A"/>
    <property type="match status" value="1"/>
</dbReference>